<dbReference type="PROSITE" id="PS50110">
    <property type="entry name" value="RESPONSE_REGULATORY"/>
    <property type="match status" value="1"/>
</dbReference>
<dbReference type="InterPro" id="IPR011006">
    <property type="entry name" value="CheY-like_superfamily"/>
</dbReference>
<evidence type="ECO:0000256" key="3">
    <source>
        <dbReference type="ARBA" id="ARBA00022553"/>
    </source>
</evidence>
<keyword evidence="7" id="KW-1133">Transmembrane helix</keyword>
<dbReference type="RefSeq" id="WP_331304492.1">
    <property type="nucleotide sequence ID" value="NZ_MLCA01000016.1"/>
</dbReference>
<evidence type="ECO:0000256" key="5">
    <source>
        <dbReference type="ARBA" id="ARBA00023163"/>
    </source>
</evidence>
<dbReference type="SUPFAM" id="SSF52172">
    <property type="entry name" value="CheY-like"/>
    <property type="match status" value="1"/>
</dbReference>
<keyword evidence="3 6" id="KW-0597">Phosphoprotein</keyword>
<evidence type="ECO:0000313" key="10">
    <source>
        <dbReference type="Proteomes" id="UP001355206"/>
    </source>
</evidence>
<evidence type="ECO:0000256" key="4">
    <source>
        <dbReference type="ARBA" id="ARBA00023015"/>
    </source>
</evidence>
<dbReference type="Gene3D" id="1.10.287.130">
    <property type="match status" value="1"/>
</dbReference>
<dbReference type="EMBL" id="MLCA01000016">
    <property type="protein sequence ID" value="MEE7494526.1"/>
    <property type="molecule type" value="Genomic_DNA"/>
</dbReference>
<dbReference type="EC" id="2.7.13.3" evidence="2"/>
<reference evidence="9 10" key="1">
    <citation type="journal article" date="2012" name="Genet. Mol. Biol.">
        <title>Analysis of 16S rRNA and mxaF genes revealing insights into Methylobacterium niche-specific plant association.</title>
        <authorList>
            <person name="Dourado M.N."/>
            <person name="Andreote F.D."/>
            <person name="Dini-Andreote F."/>
            <person name="Conti R."/>
            <person name="Araujo J.M."/>
            <person name="Araujo W.L."/>
        </authorList>
    </citation>
    <scope>NUCLEOTIDE SEQUENCE [LARGE SCALE GENOMIC DNA]</scope>
    <source>
        <strain evidence="9 10">TC3-10</strain>
    </source>
</reference>
<comment type="catalytic activity">
    <reaction evidence="1">
        <text>ATP + protein L-histidine = ADP + protein N-phospho-L-histidine.</text>
        <dbReference type="EC" id="2.7.13.3"/>
    </reaction>
</comment>
<dbReference type="InterPro" id="IPR001789">
    <property type="entry name" value="Sig_transdc_resp-reg_receiver"/>
</dbReference>
<proteinExistence type="predicted"/>
<keyword evidence="10" id="KW-1185">Reference proteome</keyword>
<organism evidence="9 10">
    <name type="scientific">Methylobacterium oryzae</name>
    <dbReference type="NCBI Taxonomy" id="334852"/>
    <lineage>
        <taxon>Bacteria</taxon>
        <taxon>Pseudomonadati</taxon>
        <taxon>Pseudomonadota</taxon>
        <taxon>Alphaproteobacteria</taxon>
        <taxon>Hyphomicrobiales</taxon>
        <taxon>Methylobacteriaceae</taxon>
        <taxon>Methylobacterium</taxon>
    </lineage>
</organism>
<dbReference type="SMART" id="SM00448">
    <property type="entry name" value="REC"/>
    <property type="match status" value="1"/>
</dbReference>
<keyword evidence="7" id="KW-0812">Transmembrane</keyword>
<evidence type="ECO:0000256" key="6">
    <source>
        <dbReference type="PROSITE-ProRule" id="PRU00169"/>
    </source>
</evidence>
<protein>
    <recommendedName>
        <fullName evidence="2">histidine kinase</fullName>
        <ecNumber evidence="2">2.7.13.3</ecNumber>
    </recommendedName>
</protein>
<keyword evidence="5" id="KW-0804">Transcription</keyword>
<sequence length="814" mass="84608">MTAKPLQISLGLLNALQVAIAAAAGFAAAVLIVVPAAQPGTAPSPQEMAGAASRAYVAAVAARLRQTVGEARNAALTLRDDAGLLSADQRAARLRAWLDLNPVYRDAVLVGPDGTVLAAQDERRIGSSVARQGWFLRGRAAGVSVVTDGAEADSPFGAAVALGERGQDGLLRLDAGPGYFGKVEEDVRRAVALPDTLGFLVATPDSRVLAGTPSPFRTTSVSATTPMRVAAEIGSPGWLVTAQAVPTGASPAAGADWRMLGIGLALVACAAALGFVAGERLTRPLRRLLKGAGADATAGESDAPRTWIGEFAALADVLAGHRRSTGLLMAGAGSEVARLKARLTTFEAISGWACCEIDPETGRSLLDSRNAGGTDGDPSAASSAAPFAACFVAADRPVLDRARADALVADGPQDVVLRLHDWPDQQVQVRLLCLGDAGGDRRLFALMRKLPGGEAATLPQQAEPRRNLVLRRVTDGIVHEFNDVLTVVLTNLTLLARRHALGGEQERLVGRATAGARRGAALTRRMLHLVRGDETSITLAETDLATTFEAYLPFLSANALGEMPVLNRIPAGLPPVLCSERVLELLLLNLAFHIRDAGLAGFAIAAVEGVPEDARADAAAPAYVRVLVSSGRRPEAAQLPTGTGPTLAAAAALVSESGGLWRLIRDGIGAEPFLAEFWLPAAPPSVAKLPAARSASLKILLVESDGLVRASVAEVLADLGHAVVQAASGAHALEVLARDAAFDAMIADQSMPVMAGLQLAATVVERHPEIRVILASPHGQLPRSADAFLRIDKPFRNEDLQVVLDVAVKRARAA</sequence>
<keyword evidence="7" id="KW-0472">Membrane</keyword>
<dbReference type="Pfam" id="PF00072">
    <property type="entry name" value="Response_reg"/>
    <property type="match status" value="1"/>
</dbReference>
<gene>
    <name evidence="9" type="ORF">MOTC310_30540</name>
</gene>
<dbReference type="Proteomes" id="UP001355206">
    <property type="component" value="Unassembled WGS sequence"/>
</dbReference>
<dbReference type="Gene3D" id="3.40.50.2300">
    <property type="match status" value="1"/>
</dbReference>
<keyword evidence="4" id="KW-0805">Transcription regulation</keyword>
<dbReference type="PANTHER" id="PTHR44591">
    <property type="entry name" value="STRESS RESPONSE REGULATOR PROTEIN 1"/>
    <property type="match status" value="1"/>
</dbReference>
<evidence type="ECO:0000256" key="7">
    <source>
        <dbReference type="SAM" id="Phobius"/>
    </source>
</evidence>
<evidence type="ECO:0000259" key="8">
    <source>
        <dbReference type="PROSITE" id="PS50110"/>
    </source>
</evidence>
<evidence type="ECO:0000256" key="1">
    <source>
        <dbReference type="ARBA" id="ARBA00000085"/>
    </source>
</evidence>
<feature type="domain" description="Response regulatory" evidence="8">
    <location>
        <begin position="698"/>
        <end position="808"/>
    </location>
</feature>
<name>A0ABU7TY74_9HYPH</name>
<dbReference type="InterPro" id="IPR050595">
    <property type="entry name" value="Bact_response_regulator"/>
</dbReference>
<feature type="transmembrane region" description="Helical" evidence="7">
    <location>
        <begin position="12"/>
        <end position="34"/>
    </location>
</feature>
<comment type="caution">
    <text evidence="9">The sequence shown here is derived from an EMBL/GenBank/DDBJ whole genome shotgun (WGS) entry which is preliminary data.</text>
</comment>
<dbReference type="Gene3D" id="3.30.450.20">
    <property type="entry name" value="PAS domain"/>
    <property type="match status" value="1"/>
</dbReference>
<dbReference type="InterPro" id="IPR003661">
    <property type="entry name" value="HisK_dim/P_dom"/>
</dbReference>
<evidence type="ECO:0000313" key="9">
    <source>
        <dbReference type="EMBL" id="MEE7494526.1"/>
    </source>
</evidence>
<feature type="modified residue" description="4-aspartylphosphate" evidence="6">
    <location>
        <position position="748"/>
    </location>
</feature>
<accession>A0ABU7TY74</accession>
<dbReference type="PANTHER" id="PTHR44591:SF3">
    <property type="entry name" value="RESPONSE REGULATORY DOMAIN-CONTAINING PROTEIN"/>
    <property type="match status" value="1"/>
</dbReference>
<evidence type="ECO:0000256" key="2">
    <source>
        <dbReference type="ARBA" id="ARBA00012438"/>
    </source>
</evidence>
<dbReference type="SMART" id="SM00388">
    <property type="entry name" value="HisKA"/>
    <property type="match status" value="1"/>
</dbReference>